<keyword evidence="3" id="KW-1185">Reference proteome</keyword>
<proteinExistence type="predicted"/>
<dbReference type="Gene3D" id="3.90.1150.200">
    <property type="match status" value="1"/>
</dbReference>
<evidence type="ECO:0000313" key="3">
    <source>
        <dbReference type="Proteomes" id="UP000190044"/>
    </source>
</evidence>
<reference evidence="3" key="1">
    <citation type="submission" date="2017-02" db="EMBL/GenBank/DDBJ databases">
        <authorList>
            <person name="Varghese N."/>
            <person name="Submissions S."/>
        </authorList>
    </citation>
    <scope>NUCLEOTIDE SEQUENCE [LARGE SCALE GENOMIC DNA]</scope>
    <source>
        <strain evidence="3">R11H</strain>
    </source>
</reference>
<dbReference type="AlphaFoldDB" id="A0A1T5DKX4"/>
<name>A0A1T5DKX4_9SPHN</name>
<organism evidence="2 3">
    <name type="scientific">Sphingopyxis flava</name>
    <dbReference type="NCBI Taxonomy" id="1507287"/>
    <lineage>
        <taxon>Bacteria</taxon>
        <taxon>Pseudomonadati</taxon>
        <taxon>Pseudomonadota</taxon>
        <taxon>Alphaproteobacteria</taxon>
        <taxon>Sphingomonadales</taxon>
        <taxon>Sphingomonadaceae</taxon>
        <taxon>Sphingopyxis</taxon>
    </lineage>
</organism>
<dbReference type="RefSeq" id="WP_079639117.1">
    <property type="nucleotide sequence ID" value="NZ_FUYP01000015.1"/>
</dbReference>
<evidence type="ECO:0000313" key="2">
    <source>
        <dbReference type="EMBL" id="SKB72364.1"/>
    </source>
</evidence>
<dbReference type="Proteomes" id="UP000190044">
    <property type="component" value="Unassembled WGS sequence"/>
</dbReference>
<evidence type="ECO:0000259" key="1">
    <source>
        <dbReference type="Pfam" id="PF08818"/>
    </source>
</evidence>
<sequence>MSQFEDGAQLIDEKIAALRDWRGEMLARIRELIKAAVPEVAETVKWRKPSNPQGVPVWEHNGILCTGETYKDKVKLSFARGAALDDPKGLFNASLGGGTRRAIDLLEGDRIDAPAFKALVRAAAAANAAKAQQRQAATRDPALARGK</sequence>
<gene>
    <name evidence="2" type="ORF">SAMN06295937_101526</name>
</gene>
<dbReference type="Pfam" id="PF08818">
    <property type="entry name" value="DUF1801"/>
    <property type="match status" value="1"/>
</dbReference>
<dbReference type="EMBL" id="FUYP01000015">
    <property type="protein sequence ID" value="SKB72364.1"/>
    <property type="molecule type" value="Genomic_DNA"/>
</dbReference>
<protein>
    <recommendedName>
        <fullName evidence="1">YdhG-like domain-containing protein</fullName>
    </recommendedName>
</protein>
<dbReference type="OrthoDB" id="9811812at2"/>
<dbReference type="SUPFAM" id="SSF159888">
    <property type="entry name" value="YdhG-like"/>
    <property type="match status" value="1"/>
</dbReference>
<dbReference type="InterPro" id="IPR014922">
    <property type="entry name" value="YdhG-like"/>
</dbReference>
<feature type="domain" description="YdhG-like" evidence="1">
    <location>
        <begin position="23"/>
        <end position="123"/>
    </location>
</feature>
<accession>A0A1T5DKX4</accession>